<gene>
    <name evidence="1" type="ORF">METZ01_LOCUS195139</name>
</gene>
<name>A0A382DVI3_9ZZZZ</name>
<sequence>YYVIYTIILMYYINNIFINNYKIVGKSIIVY</sequence>
<feature type="non-terminal residue" evidence="1">
    <location>
        <position position="1"/>
    </location>
</feature>
<proteinExistence type="predicted"/>
<dbReference type="EMBL" id="UINC01041260">
    <property type="protein sequence ID" value="SVB42285.1"/>
    <property type="molecule type" value="Genomic_DNA"/>
</dbReference>
<protein>
    <submittedName>
        <fullName evidence="1">Uncharacterized protein</fullName>
    </submittedName>
</protein>
<accession>A0A382DVI3</accession>
<organism evidence="1">
    <name type="scientific">marine metagenome</name>
    <dbReference type="NCBI Taxonomy" id="408172"/>
    <lineage>
        <taxon>unclassified sequences</taxon>
        <taxon>metagenomes</taxon>
        <taxon>ecological metagenomes</taxon>
    </lineage>
</organism>
<evidence type="ECO:0000313" key="1">
    <source>
        <dbReference type="EMBL" id="SVB42285.1"/>
    </source>
</evidence>
<dbReference type="AlphaFoldDB" id="A0A382DVI3"/>
<reference evidence="1" key="1">
    <citation type="submission" date="2018-05" db="EMBL/GenBank/DDBJ databases">
        <authorList>
            <person name="Lanie J.A."/>
            <person name="Ng W.-L."/>
            <person name="Kazmierczak K.M."/>
            <person name="Andrzejewski T.M."/>
            <person name="Davidsen T.M."/>
            <person name="Wayne K.J."/>
            <person name="Tettelin H."/>
            <person name="Glass J.I."/>
            <person name="Rusch D."/>
            <person name="Podicherti R."/>
            <person name="Tsui H.-C.T."/>
            <person name="Winkler M.E."/>
        </authorList>
    </citation>
    <scope>NUCLEOTIDE SEQUENCE</scope>
</reference>